<dbReference type="EMBL" id="UYRU01054660">
    <property type="protein sequence ID" value="VDN12757.1"/>
    <property type="molecule type" value="Genomic_DNA"/>
</dbReference>
<dbReference type="InterPro" id="IPR000555">
    <property type="entry name" value="JAMM/MPN+_dom"/>
</dbReference>
<dbReference type="Gene3D" id="3.40.140.10">
    <property type="entry name" value="Cytidine Deaminase, domain 2"/>
    <property type="match status" value="1"/>
</dbReference>
<dbReference type="AlphaFoldDB" id="A0A3P7LM59"/>
<dbReference type="GO" id="GO:0008237">
    <property type="term" value="F:metallopeptidase activity"/>
    <property type="evidence" value="ECO:0007669"/>
    <property type="project" value="InterPro"/>
</dbReference>
<dbReference type="SUPFAM" id="SSF102712">
    <property type="entry name" value="JAB1/MPN domain"/>
    <property type="match status" value="1"/>
</dbReference>
<proteinExistence type="predicted"/>
<dbReference type="PROSITE" id="PS50249">
    <property type="entry name" value="MPN"/>
    <property type="match status" value="1"/>
</dbReference>
<reference evidence="2 3" key="1">
    <citation type="submission" date="2018-11" db="EMBL/GenBank/DDBJ databases">
        <authorList>
            <consortium name="Pathogen Informatics"/>
        </authorList>
    </citation>
    <scope>NUCLEOTIDE SEQUENCE [LARGE SCALE GENOMIC DNA]</scope>
</reference>
<name>A0A3P7LM59_DIBLA</name>
<dbReference type="InterPro" id="IPR037518">
    <property type="entry name" value="MPN"/>
</dbReference>
<dbReference type="InterPro" id="IPR050242">
    <property type="entry name" value="JAMM_MPN+_peptidase_M67A"/>
</dbReference>
<sequence>MKDEINVVGWYHSHPHITPFPSDVDLKIQTNFQHLDRNFIGLIFSVFVTQHNSPSISDKTEWRLQVCIQPRPSASSNFYQVSCPNWKLVSDCIKDQYLPDAEVSVAEAAKSNTDYLKLKMYLMKMEKVVDIITNTMATFVKYLKTGLNMIADARN</sequence>
<evidence type="ECO:0000259" key="1">
    <source>
        <dbReference type="PROSITE" id="PS50249"/>
    </source>
</evidence>
<evidence type="ECO:0000313" key="3">
    <source>
        <dbReference type="Proteomes" id="UP000281553"/>
    </source>
</evidence>
<dbReference type="Proteomes" id="UP000281553">
    <property type="component" value="Unassembled WGS sequence"/>
</dbReference>
<evidence type="ECO:0000313" key="2">
    <source>
        <dbReference type="EMBL" id="VDN12757.1"/>
    </source>
</evidence>
<keyword evidence="3" id="KW-1185">Reference proteome</keyword>
<protein>
    <recommendedName>
        <fullName evidence="1">MPN domain-containing protein</fullName>
    </recommendedName>
</protein>
<dbReference type="PANTHER" id="PTHR10410">
    <property type="entry name" value="EUKARYOTIC TRANSLATION INITIATION FACTOR 3 -RELATED"/>
    <property type="match status" value="1"/>
</dbReference>
<feature type="domain" description="MPN" evidence="1">
    <location>
        <begin position="1"/>
        <end position="63"/>
    </location>
</feature>
<accession>A0A3P7LM59</accession>
<gene>
    <name evidence="2" type="ORF">DILT_LOCUS8588</name>
</gene>
<organism evidence="2 3">
    <name type="scientific">Dibothriocephalus latus</name>
    <name type="common">Fish tapeworm</name>
    <name type="synonym">Diphyllobothrium latum</name>
    <dbReference type="NCBI Taxonomy" id="60516"/>
    <lineage>
        <taxon>Eukaryota</taxon>
        <taxon>Metazoa</taxon>
        <taxon>Spiralia</taxon>
        <taxon>Lophotrochozoa</taxon>
        <taxon>Platyhelminthes</taxon>
        <taxon>Cestoda</taxon>
        <taxon>Eucestoda</taxon>
        <taxon>Diphyllobothriidea</taxon>
        <taxon>Diphyllobothriidae</taxon>
        <taxon>Dibothriocephalus</taxon>
    </lineage>
</organism>
<dbReference type="OrthoDB" id="446074at2759"/>
<dbReference type="Pfam" id="PF01398">
    <property type="entry name" value="JAB"/>
    <property type="match status" value="1"/>
</dbReference>